<dbReference type="PANTHER" id="PTHR45138:SF9">
    <property type="entry name" value="DIGUANYLATE CYCLASE DGCM-RELATED"/>
    <property type="match status" value="1"/>
</dbReference>
<protein>
    <recommendedName>
        <fullName evidence="2">GGDEF domain-containing protein</fullName>
    </recommendedName>
</protein>
<dbReference type="STRING" id="1798649.A3B13_02155"/>
<dbReference type="SUPFAM" id="SSF55073">
    <property type="entry name" value="Nucleotide cyclase"/>
    <property type="match status" value="1"/>
</dbReference>
<evidence type="ECO:0000259" key="2">
    <source>
        <dbReference type="PROSITE" id="PS50887"/>
    </source>
</evidence>
<dbReference type="PROSITE" id="PS50887">
    <property type="entry name" value="GGDEF"/>
    <property type="match status" value="1"/>
</dbReference>
<keyword evidence="1" id="KW-0175">Coiled coil</keyword>
<evidence type="ECO:0000313" key="3">
    <source>
        <dbReference type="EMBL" id="OGZ00613.1"/>
    </source>
</evidence>
<dbReference type="InterPro" id="IPR043128">
    <property type="entry name" value="Rev_trsase/Diguanyl_cyclase"/>
</dbReference>
<dbReference type="CDD" id="cd01949">
    <property type="entry name" value="GGDEF"/>
    <property type="match status" value="1"/>
</dbReference>
<dbReference type="GO" id="GO:0052621">
    <property type="term" value="F:diguanylate cyclase activity"/>
    <property type="evidence" value="ECO:0007669"/>
    <property type="project" value="TreeGrafter"/>
</dbReference>
<dbReference type="NCBIfam" id="TIGR00254">
    <property type="entry name" value="GGDEF"/>
    <property type="match status" value="1"/>
</dbReference>
<dbReference type="Gene3D" id="3.30.70.270">
    <property type="match status" value="1"/>
</dbReference>
<dbReference type="Pfam" id="PF00990">
    <property type="entry name" value="GGDEF"/>
    <property type="match status" value="1"/>
</dbReference>
<dbReference type="PANTHER" id="PTHR45138">
    <property type="entry name" value="REGULATORY COMPONENTS OF SENSORY TRANSDUCTION SYSTEM"/>
    <property type="match status" value="1"/>
</dbReference>
<dbReference type="SMART" id="SM00267">
    <property type="entry name" value="GGDEF"/>
    <property type="match status" value="1"/>
</dbReference>
<evidence type="ECO:0000256" key="1">
    <source>
        <dbReference type="SAM" id="Coils"/>
    </source>
</evidence>
<dbReference type="EMBL" id="MHKZ01000016">
    <property type="protein sequence ID" value="OGZ00613.1"/>
    <property type="molecule type" value="Genomic_DNA"/>
</dbReference>
<organism evidence="3 4">
    <name type="scientific">Candidatus Liptonbacteria bacterium RIFCSPLOWO2_01_FULL_45_15</name>
    <dbReference type="NCBI Taxonomy" id="1798649"/>
    <lineage>
        <taxon>Bacteria</taxon>
        <taxon>Candidatus Liptoniibacteriota</taxon>
    </lineage>
</organism>
<gene>
    <name evidence="3" type="ORF">A3B13_02155</name>
</gene>
<dbReference type="InterPro" id="IPR050469">
    <property type="entry name" value="Diguanylate_Cyclase"/>
</dbReference>
<sequence length="259" mass="29739">MSEPKLGDFSNIPETGVGAAENAAERIARKIIEEHEIQYRKLEEENARLRAENERLKAENKRLEELSTHDPLTGILNRRGVKERVELINAVSQVEEEKRSRHDKRPKRKFSILSLDIDHFKKVNDTYGHEIGDLVLKKVAEFLETVTRKYDIVARWGGEEFTVVFHEIDAQRAINKFFSEEYRIKKYKDSDKSGNTPQISLEVEAGRGKIEITLSGGVTDYIPGENFDDAVKRADQALYMSKKGGRNRITKHEETVQGK</sequence>
<feature type="coiled-coil region" evidence="1">
    <location>
        <begin position="25"/>
        <end position="69"/>
    </location>
</feature>
<accession>A0A1G2CGU0</accession>
<name>A0A1G2CGU0_9BACT</name>
<proteinExistence type="predicted"/>
<dbReference type="InterPro" id="IPR000160">
    <property type="entry name" value="GGDEF_dom"/>
</dbReference>
<feature type="domain" description="GGDEF" evidence="2">
    <location>
        <begin position="108"/>
        <end position="254"/>
    </location>
</feature>
<reference evidence="3 4" key="1">
    <citation type="journal article" date="2016" name="Nat. Commun.">
        <title>Thousands of microbial genomes shed light on interconnected biogeochemical processes in an aquifer system.</title>
        <authorList>
            <person name="Anantharaman K."/>
            <person name="Brown C.T."/>
            <person name="Hug L.A."/>
            <person name="Sharon I."/>
            <person name="Castelle C.J."/>
            <person name="Probst A.J."/>
            <person name="Thomas B.C."/>
            <person name="Singh A."/>
            <person name="Wilkins M.J."/>
            <person name="Karaoz U."/>
            <person name="Brodie E.L."/>
            <person name="Williams K.H."/>
            <person name="Hubbard S.S."/>
            <person name="Banfield J.F."/>
        </authorList>
    </citation>
    <scope>NUCLEOTIDE SEQUENCE [LARGE SCALE GENOMIC DNA]</scope>
</reference>
<dbReference type="AlphaFoldDB" id="A0A1G2CGU0"/>
<dbReference type="FunFam" id="3.30.70.270:FF:000001">
    <property type="entry name" value="Diguanylate cyclase domain protein"/>
    <property type="match status" value="1"/>
</dbReference>
<dbReference type="Proteomes" id="UP000176287">
    <property type="component" value="Unassembled WGS sequence"/>
</dbReference>
<comment type="caution">
    <text evidence="3">The sequence shown here is derived from an EMBL/GenBank/DDBJ whole genome shotgun (WGS) entry which is preliminary data.</text>
</comment>
<evidence type="ECO:0000313" key="4">
    <source>
        <dbReference type="Proteomes" id="UP000176287"/>
    </source>
</evidence>
<dbReference type="InterPro" id="IPR029787">
    <property type="entry name" value="Nucleotide_cyclase"/>
</dbReference>